<dbReference type="Proteomes" id="UP000708208">
    <property type="component" value="Unassembled WGS sequence"/>
</dbReference>
<evidence type="ECO:0000313" key="2">
    <source>
        <dbReference type="Proteomes" id="UP000708208"/>
    </source>
</evidence>
<feature type="non-terminal residue" evidence="1">
    <location>
        <position position="1"/>
    </location>
</feature>
<reference evidence="1" key="1">
    <citation type="submission" date="2021-06" db="EMBL/GenBank/DDBJ databases">
        <authorList>
            <person name="Hodson N. C."/>
            <person name="Mongue J. A."/>
            <person name="Jaron S. K."/>
        </authorList>
    </citation>
    <scope>NUCLEOTIDE SEQUENCE</scope>
</reference>
<name>A0A8J2NXF1_9HEXA</name>
<sequence length="11" mass="1309">SLKYGTRSQRI</sequence>
<keyword evidence="2" id="KW-1185">Reference proteome</keyword>
<comment type="caution">
    <text evidence="1">The sequence shown here is derived from an EMBL/GenBank/DDBJ whole genome shotgun (WGS) entry which is preliminary data.</text>
</comment>
<dbReference type="EMBL" id="CAJVCH010101838">
    <property type="protein sequence ID" value="CAG7723709.1"/>
    <property type="molecule type" value="Genomic_DNA"/>
</dbReference>
<gene>
    <name evidence="1" type="ORF">AFUS01_LOCUS12777</name>
</gene>
<protein>
    <submittedName>
        <fullName evidence="1">Uncharacterized protein</fullName>
    </submittedName>
</protein>
<evidence type="ECO:0000313" key="1">
    <source>
        <dbReference type="EMBL" id="CAG7723709.1"/>
    </source>
</evidence>
<accession>A0A8J2NXF1</accession>
<organism evidence="1 2">
    <name type="scientific">Allacma fusca</name>
    <dbReference type="NCBI Taxonomy" id="39272"/>
    <lineage>
        <taxon>Eukaryota</taxon>
        <taxon>Metazoa</taxon>
        <taxon>Ecdysozoa</taxon>
        <taxon>Arthropoda</taxon>
        <taxon>Hexapoda</taxon>
        <taxon>Collembola</taxon>
        <taxon>Symphypleona</taxon>
        <taxon>Sminthuridae</taxon>
        <taxon>Allacma</taxon>
    </lineage>
</organism>
<proteinExistence type="predicted"/>